<dbReference type="Proteomes" id="UP000681425">
    <property type="component" value="Chromosome"/>
</dbReference>
<dbReference type="InterPro" id="IPR020613">
    <property type="entry name" value="Thiolase_CS"/>
</dbReference>
<dbReference type="PROSITE" id="PS00737">
    <property type="entry name" value="THIOLASE_2"/>
    <property type="match status" value="1"/>
</dbReference>
<evidence type="ECO:0000256" key="2">
    <source>
        <dbReference type="ARBA" id="ARBA00022679"/>
    </source>
</evidence>
<dbReference type="InterPro" id="IPR020616">
    <property type="entry name" value="Thiolase_N"/>
</dbReference>
<feature type="active site" description="Proton acceptor" evidence="4">
    <location>
        <position position="343"/>
    </location>
</feature>
<gene>
    <name evidence="8" type="ORF">KFK14_07610</name>
</gene>
<evidence type="ECO:0000259" key="6">
    <source>
        <dbReference type="Pfam" id="PF00108"/>
    </source>
</evidence>
<dbReference type="InterPro" id="IPR020615">
    <property type="entry name" value="Thiolase_acyl_enz_int_AS"/>
</dbReference>
<dbReference type="RefSeq" id="WP_212610454.1">
    <property type="nucleotide sequence ID" value="NZ_CP073910.1"/>
</dbReference>
<dbReference type="Pfam" id="PF00108">
    <property type="entry name" value="Thiolase_N"/>
    <property type="match status" value="1"/>
</dbReference>
<dbReference type="InterPro" id="IPR020610">
    <property type="entry name" value="Thiolase_AS"/>
</dbReference>
<dbReference type="PANTHER" id="PTHR18919">
    <property type="entry name" value="ACETYL-COA C-ACYLTRANSFERASE"/>
    <property type="match status" value="1"/>
</dbReference>
<dbReference type="CDD" id="cd00751">
    <property type="entry name" value="thiolase"/>
    <property type="match status" value="1"/>
</dbReference>
<dbReference type="PROSITE" id="PS00099">
    <property type="entry name" value="THIOLASE_3"/>
    <property type="match status" value="1"/>
</dbReference>
<sequence>MAQGARTPFGDFGKSLRDTPLTDLGVHATTAAIHRAGISPTRIDHLAFGNVLPVDGDGHFISRRVALGAGLPVDSSAVTVNRACASGSEAIATIARLIMAGSSRIGIAGGGENFSRAPFVLRSSRWTPKRGPQTLEDSLDNVYRCSFGGEFMGETAELLAEENGYTRPAMDVWALESQMRARKAVESGFLARQIEPILIKEKAGERLFAQDEYIRFDATADKLAKLRPVFKAGGHVTAGNASGVTDGAAAIIVASSDAAEAEGLRPLARIVAMETVGVPPELMGAGPVPAIAKLLERQSLTVGDIDYWEINEAFAVVNIHAEIQLGIPHEKTNLYGGGMSIGHPPGATGIRMTLTAIDHLQDSGGRFAIISMCIGGGQGMATLIERL</sequence>
<dbReference type="SUPFAM" id="SSF53901">
    <property type="entry name" value="Thiolase-like"/>
    <property type="match status" value="2"/>
</dbReference>
<evidence type="ECO:0000313" key="9">
    <source>
        <dbReference type="Proteomes" id="UP000681425"/>
    </source>
</evidence>
<comment type="similarity">
    <text evidence="1 5">Belongs to the thiolase-like superfamily. Thiolase family.</text>
</comment>
<dbReference type="InterPro" id="IPR020617">
    <property type="entry name" value="Thiolase_C"/>
</dbReference>
<organism evidence="8 9">
    <name type="scientific">Sphingobium phenoxybenzoativorans</name>
    <dbReference type="NCBI Taxonomy" id="1592790"/>
    <lineage>
        <taxon>Bacteria</taxon>
        <taxon>Pseudomonadati</taxon>
        <taxon>Pseudomonadota</taxon>
        <taxon>Alphaproteobacteria</taxon>
        <taxon>Sphingomonadales</taxon>
        <taxon>Sphingomonadaceae</taxon>
        <taxon>Sphingobium</taxon>
    </lineage>
</organism>
<name>A0A975KAA8_9SPHN</name>
<dbReference type="AlphaFoldDB" id="A0A975KAA8"/>
<dbReference type="NCBIfam" id="TIGR01930">
    <property type="entry name" value="AcCoA-C-Actrans"/>
    <property type="match status" value="1"/>
</dbReference>
<dbReference type="EMBL" id="CP073910">
    <property type="protein sequence ID" value="QUT07264.1"/>
    <property type="molecule type" value="Genomic_DNA"/>
</dbReference>
<reference evidence="8" key="1">
    <citation type="submission" date="2021-04" db="EMBL/GenBank/DDBJ databases">
        <title>Isolation of p-tert-butylphenol degrading bacteria Sphingobium phenoxybenzoativorans Tas13 from active sludge.</title>
        <authorList>
            <person name="Li Y."/>
        </authorList>
    </citation>
    <scope>NUCLEOTIDE SEQUENCE</scope>
    <source>
        <strain evidence="8">Tas13</strain>
    </source>
</reference>
<dbReference type="Gene3D" id="3.40.47.10">
    <property type="match status" value="2"/>
</dbReference>
<feature type="active site" description="Acyl-thioester intermediate" evidence="4">
    <location>
        <position position="84"/>
    </location>
</feature>
<evidence type="ECO:0000256" key="4">
    <source>
        <dbReference type="PIRSR" id="PIRSR000429-1"/>
    </source>
</evidence>
<dbReference type="PROSITE" id="PS00098">
    <property type="entry name" value="THIOLASE_1"/>
    <property type="match status" value="1"/>
</dbReference>
<feature type="domain" description="Thiolase N-terminal" evidence="6">
    <location>
        <begin position="3"/>
        <end position="256"/>
    </location>
</feature>
<dbReference type="PANTHER" id="PTHR18919:SF107">
    <property type="entry name" value="ACETYL-COA ACETYLTRANSFERASE, CYTOSOLIC"/>
    <property type="match status" value="1"/>
</dbReference>
<keyword evidence="9" id="KW-1185">Reference proteome</keyword>
<evidence type="ECO:0000313" key="8">
    <source>
        <dbReference type="EMBL" id="QUT07264.1"/>
    </source>
</evidence>
<evidence type="ECO:0000259" key="7">
    <source>
        <dbReference type="Pfam" id="PF02803"/>
    </source>
</evidence>
<dbReference type="InterPro" id="IPR002155">
    <property type="entry name" value="Thiolase"/>
</dbReference>
<accession>A0A975KAA8</accession>
<keyword evidence="2 5" id="KW-0808">Transferase</keyword>
<evidence type="ECO:0000256" key="5">
    <source>
        <dbReference type="RuleBase" id="RU003557"/>
    </source>
</evidence>
<dbReference type="GO" id="GO:0003988">
    <property type="term" value="F:acetyl-CoA C-acyltransferase activity"/>
    <property type="evidence" value="ECO:0007669"/>
    <property type="project" value="UniProtKB-ARBA"/>
</dbReference>
<evidence type="ECO:0000256" key="3">
    <source>
        <dbReference type="ARBA" id="ARBA00023315"/>
    </source>
</evidence>
<feature type="domain" description="Thiolase C-terminal" evidence="7">
    <location>
        <begin position="265"/>
        <end position="386"/>
    </location>
</feature>
<protein>
    <submittedName>
        <fullName evidence="8">Thiolase family protein</fullName>
    </submittedName>
</protein>
<evidence type="ECO:0000256" key="1">
    <source>
        <dbReference type="ARBA" id="ARBA00010982"/>
    </source>
</evidence>
<feature type="active site" description="Proton acceptor" evidence="4">
    <location>
        <position position="373"/>
    </location>
</feature>
<dbReference type="InterPro" id="IPR016039">
    <property type="entry name" value="Thiolase-like"/>
</dbReference>
<proteinExistence type="inferred from homology"/>
<dbReference type="KEGG" id="spph:KFK14_07610"/>
<dbReference type="Pfam" id="PF02803">
    <property type="entry name" value="Thiolase_C"/>
    <property type="match status" value="1"/>
</dbReference>
<keyword evidence="3 5" id="KW-0012">Acyltransferase</keyword>
<dbReference type="PIRSF" id="PIRSF000429">
    <property type="entry name" value="Ac-CoA_Ac_transf"/>
    <property type="match status" value="1"/>
</dbReference>